<comment type="caution">
    <text evidence="1">The sequence shown here is derived from an EMBL/GenBank/DDBJ whole genome shotgun (WGS) entry which is preliminary data.</text>
</comment>
<reference evidence="1" key="1">
    <citation type="submission" date="2020-07" db="EMBL/GenBank/DDBJ databases">
        <title>Huge and variable diversity of episymbiotic CPR bacteria and DPANN archaea in groundwater ecosystems.</title>
        <authorList>
            <person name="He C.Y."/>
            <person name="Keren R."/>
            <person name="Whittaker M."/>
            <person name="Farag I.F."/>
            <person name="Doudna J."/>
            <person name="Cate J.H.D."/>
            <person name="Banfield J.F."/>
        </authorList>
    </citation>
    <scope>NUCLEOTIDE SEQUENCE</scope>
    <source>
        <strain evidence="1">NC_groundwater_763_Ag_S-0.2um_68_21</strain>
    </source>
</reference>
<accession>A0A932HZM6</accession>
<dbReference type="AlphaFoldDB" id="A0A932HZM6"/>
<evidence type="ECO:0008006" key="3">
    <source>
        <dbReference type="Google" id="ProtNLM"/>
    </source>
</evidence>
<evidence type="ECO:0000313" key="2">
    <source>
        <dbReference type="Proteomes" id="UP000782312"/>
    </source>
</evidence>
<dbReference type="Proteomes" id="UP000782312">
    <property type="component" value="Unassembled WGS sequence"/>
</dbReference>
<dbReference type="EMBL" id="JACPUR010000025">
    <property type="protein sequence ID" value="MBI3128227.1"/>
    <property type="molecule type" value="Genomic_DNA"/>
</dbReference>
<sequence length="176" mass="20740">MERDFQEFMHIFLAATQKIENHYFQLPVAGREAVYRERVYCYELYHCLRECSPSDWPYVLCGEIDKSGHPIFRTKRKPDFLVHLPGKLEKNLVIVEVKPVNAKEESIQKDNETLRYFLDSAGYSQAVYLIYGNMSEGKLNKFKEIMRSIFLSYHAEKVHLLWHSKAGSSAEIIEWK</sequence>
<organism evidence="1 2">
    <name type="scientific">Tectimicrobiota bacterium</name>
    <dbReference type="NCBI Taxonomy" id="2528274"/>
    <lineage>
        <taxon>Bacteria</taxon>
        <taxon>Pseudomonadati</taxon>
        <taxon>Nitrospinota/Tectimicrobiota group</taxon>
        <taxon>Candidatus Tectimicrobiota</taxon>
    </lineage>
</organism>
<proteinExistence type="predicted"/>
<evidence type="ECO:0000313" key="1">
    <source>
        <dbReference type="EMBL" id="MBI3128227.1"/>
    </source>
</evidence>
<gene>
    <name evidence="1" type="ORF">HYZ11_11530</name>
</gene>
<name>A0A932HZM6_UNCTE</name>
<protein>
    <recommendedName>
        <fullName evidence="3">Methionyl-tRNA formyltransferase-like protein</fullName>
    </recommendedName>
</protein>